<dbReference type="AlphaFoldDB" id="A0ABD2QD33"/>
<dbReference type="GO" id="GO:0008033">
    <property type="term" value="P:tRNA processing"/>
    <property type="evidence" value="ECO:0007669"/>
    <property type="project" value="UniProtKB-KW"/>
</dbReference>
<evidence type="ECO:0000256" key="1">
    <source>
        <dbReference type="ARBA" id="ARBA00022694"/>
    </source>
</evidence>
<dbReference type="PANTHER" id="PTHR14387">
    <property type="entry name" value="THADA/DEATH RECEPTOR INTERACTING PROTEIN"/>
    <property type="match status" value="1"/>
</dbReference>
<keyword evidence="5" id="KW-1185">Reference proteome</keyword>
<name>A0ABD2QD33_9PLAT</name>
<dbReference type="InterPro" id="IPR051954">
    <property type="entry name" value="tRNA_methyltransferase_THADA"/>
</dbReference>
<comment type="caution">
    <text evidence="4">The sequence shown here is derived from an EMBL/GenBank/DDBJ whole genome shotgun (WGS) entry which is preliminary data.</text>
</comment>
<dbReference type="Pfam" id="PF10350">
    <property type="entry name" value="DUF2428"/>
    <property type="match status" value="1"/>
</dbReference>
<organism evidence="4 5">
    <name type="scientific">Cichlidogyrus casuarinus</name>
    <dbReference type="NCBI Taxonomy" id="1844966"/>
    <lineage>
        <taxon>Eukaryota</taxon>
        <taxon>Metazoa</taxon>
        <taxon>Spiralia</taxon>
        <taxon>Lophotrochozoa</taxon>
        <taxon>Platyhelminthes</taxon>
        <taxon>Monogenea</taxon>
        <taxon>Monopisthocotylea</taxon>
        <taxon>Dactylogyridea</taxon>
        <taxon>Ancyrocephalidae</taxon>
        <taxon>Cichlidogyrus</taxon>
    </lineage>
</organism>
<accession>A0ABD2QD33</accession>
<proteinExistence type="predicted"/>
<feature type="domain" description="tRNA (32-2'-O)-methyltransferase regulator THADA-like C-terminal TPR repeats region" evidence="3">
    <location>
        <begin position="329"/>
        <end position="483"/>
    </location>
</feature>
<dbReference type="PANTHER" id="PTHR14387:SF0">
    <property type="entry name" value="DUF2428 DOMAIN-CONTAINING PROTEIN"/>
    <property type="match status" value="1"/>
</dbReference>
<reference evidence="4 5" key="1">
    <citation type="submission" date="2024-11" db="EMBL/GenBank/DDBJ databases">
        <title>Adaptive evolution of stress response genes in parasites aligns with host niche diversity.</title>
        <authorList>
            <person name="Hahn C."/>
            <person name="Resl P."/>
        </authorList>
    </citation>
    <scope>NUCLEOTIDE SEQUENCE [LARGE SCALE GENOMIC DNA]</scope>
    <source>
        <strain evidence="4">EGGRZ-B1_66</strain>
        <tissue evidence="4">Body</tissue>
    </source>
</reference>
<keyword evidence="1" id="KW-0819">tRNA processing</keyword>
<protein>
    <recommendedName>
        <fullName evidence="6">DUF2428 domain-containing protein</fullName>
    </recommendedName>
</protein>
<sequence length="907" mass="102436">MATESRYAAGANVLYWLWKNDFLSDSEVVELLSTVLQRLNSLSAKLGADGYLLETAMKAPGHGFLLLLAKLLESSDFRVPEDFGERFILPLMQQCWKMMGCKDPVLVGDSYDPEGEGAPSFESLALSLAQNMTVSQPEKEAEDSYSIELKAHYQHILSWSWLTLKGTIESVANCLAIYLTAQVKSGDSSDLVSPQEMLEVTWRAVTCSKYSVTRRAAGLTYLVRVCLTATSLEEKSTVTAPPVMAQWVERLSDLAKPSQDATCNSSSLEIDDPRALGLHILRSIIADKVIAPRFMACVPQNQLSKHWLPEIFVSCALPGLFDPDWTVSNAALQLFTSVVLRLTGSTNPSGPRTASHLVFNKYPQLFDTVLTIVCKVRAEDEESQKQLLLVLTFVSHLSASPKDILLYVCFRRIPASLVDELSCALLTQLRQNPVENIRRLSAKCLLVFDLDHDHLELVFKSTAFNLWHKSPANAINGDLILLEEFSKLCVQNSDAQQIETLALKLDFEQWLAWTDFSSLGKQLPISFFLIGHKMQILRLIWQNASTPTQAIITKALKIFLQELDFEDRYDLPFFEDFLLQLHLTINKLSPCEWTSRLPSLLDMDEKKCVQLSRILYMDPEICESLLSSDSLIRFNFDISPGSWYLRDFFKVLVEASAEKGKLLVPLSEQASDYIRMTHDSFVSNSESLQSALLVHFAKFLQLKQINCLDSLSEVVVIAEQILFDSTAEDCRLNCATALLAIHNLACQHEELAVRYLKLLFFGLCDESSQVRCQFSTICANLNGSKVIQYPLLEMHAIFQDLAPRFCGSMVSSLLLDCWNRIIAQLHEELQLQNALYEPDMKNPFMDWKLCCDLLTVHSKTRLSSQQIRSLCSDLEHRKQGTDCDMTRFSISLYFLIYAKKSLEDALR</sequence>
<dbReference type="Pfam" id="PF25151">
    <property type="entry name" value="TPR_Trm732_C"/>
    <property type="match status" value="1"/>
</dbReference>
<evidence type="ECO:0000313" key="5">
    <source>
        <dbReference type="Proteomes" id="UP001626550"/>
    </source>
</evidence>
<dbReference type="Proteomes" id="UP001626550">
    <property type="component" value="Unassembled WGS sequence"/>
</dbReference>
<dbReference type="InterPro" id="IPR056842">
    <property type="entry name" value="THADA-like_TPR_C"/>
</dbReference>
<evidence type="ECO:0000259" key="2">
    <source>
        <dbReference type="Pfam" id="PF10350"/>
    </source>
</evidence>
<gene>
    <name evidence="4" type="ORF">Ciccas_003888</name>
</gene>
<dbReference type="EMBL" id="JBJKFK010000380">
    <property type="protein sequence ID" value="KAL3317454.1"/>
    <property type="molecule type" value="Genomic_DNA"/>
</dbReference>
<evidence type="ECO:0000259" key="3">
    <source>
        <dbReference type="Pfam" id="PF25151"/>
    </source>
</evidence>
<feature type="domain" description="DUF2428" evidence="2">
    <location>
        <begin position="165"/>
        <end position="299"/>
    </location>
</feature>
<evidence type="ECO:0008006" key="6">
    <source>
        <dbReference type="Google" id="ProtNLM"/>
    </source>
</evidence>
<evidence type="ECO:0000313" key="4">
    <source>
        <dbReference type="EMBL" id="KAL3317454.1"/>
    </source>
</evidence>
<dbReference type="InterPro" id="IPR019442">
    <property type="entry name" value="THADA/TRM732_DUF2428"/>
</dbReference>